<comment type="caution">
    <text evidence="2">The sequence shown here is derived from an EMBL/GenBank/DDBJ whole genome shotgun (WGS) entry which is preliminary data.</text>
</comment>
<gene>
    <name evidence="2" type="ORF">ACFQ35_06275</name>
</gene>
<dbReference type="EMBL" id="JBHTMA010000033">
    <property type="protein sequence ID" value="MFD1226755.1"/>
    <property type="molecule type" value="Genomic_DNA"/>
</dbReference>
<accession>A0ABW3V4M7</accession>
<reference evidence="3" key="1">
    <citation type="journal article" date="2019" name="Int. J. Syst. Evol. Microbiol.">
        <title>The Global Catalogue of Microorganisms (GCM) 10K type strain sequencing project: providing services to taxonomists for standard genome sequencing and annotation.</title>
        <authorList>
            <consortium name="The Broad Institute Genomics Platform"/>
            <consortium name="The Broad Institute Genome Sequencing Center for Infectious Disease"/>
            <person name="Wu L."/>
            <person name="Ma J."/>
        </authorList>
    </citation>
    <scope>NUCLEOTIDE SEQUENCE [LARGE SCALE GENOMIC DNA]</scope>
    <source>
        <strain evidence="3">CCUG 49584</strain>
    </source>
</reference>
<evidence type="ECO:0000259" key="1">
    <source>
        <dbReference type="Pfam" id="PF17994"/>
    </source>
</evidence>
<dbReference type="InterPro" id="IPR040492">
    <property type="entry name" value="GlfT2_N"/>
</dbReference>
<protein>
    <submittedName>
        <fullName evidence="2">Glycosyltransferase</fullName>
    </submittedName>
</protein>
<dbReference type="SUPFAM" id="SSF53448">
    <property type="entry name" value="Nucleotide-diphospho-sugar transferases"/>
    <property type="match status" value="1"/>
</dbReference>
<dbReference type="Gene3D" id="3.90.550.60">
    <property type="match status" value="1"/>
</dbReference>
<evidence type="ECO:0000313" key="2">
    <source>
        <dbReference type="EMBL" id="MFD1226755.1"/>
    </source>
</evidence>
<keyword evidence="3" id="KW-1185">Reference proteome</keyword>
<dbReference type="Proteomes" id="UP001597263">
    <property type="component" value="Unassembled WGS sequence"/>
</dbReference>
<evidence type="ECO:0000313" key="3">
    <source>
        <dbReference type="Proteomes" id="UP001597263"/>
    </source>
</evidence>
<dbReference type="RefSeq" id="WP_289387521.1">
    <property type="nucleotide sequence ID" value="NZ_JAUCBM010000005.1"/>
</dbReference>
<proteinExistence type="predicted"/>
<organism evidence="2 3">
    <name type="scientific">Pseudochrobactrum kiredjianiae</name>
    <dbReference type="NCBI Taxonomy" id="386305"/>
    <lineage>
        <taxon>Bacteria</taxon>
        <taxon>Pseudomonadati</taxon>
        <taxon>Pseudomonadota</taxon>
        <taxon>Alphaproteobacteria</taxon>
        <taxon>Hyphomicrobiales</taxon>
        <taxon>Brucellaceae</taxon>
        <taxon>Pseudochrobactrum</taxon>
    </lineage>
</organism>
<dbReference type="Pfam" id="PF17994">
    <property type="entry name" value="Glft2_N"/>
    <property type="match status" value="1"/>
</dbReference>
<sequence length="590" mass="66194">MINNILQNVVLPASEHADRVSLYCRWPSGNIALANAKGELNLTAGSVVDFTTFFNAFSHRKWHEATGIEHVCLHVCGRGAVRVLISSYSATAAAIRVSEYEGELNASGIEVSVPSLSQISGEMLSFLVIALENSVIESVTWVTSENAKRDIRLAAVITTFQRETEIFAAMEKFSSKIIPRYKNSIHLFVVDNGSTLNVENTEYLTIVSNKNLGGAGGFTRGFIEVKKRQGYTHVLFMDDDASCEPESVWRAKTFLAYLNDERASVAGAMLYTDMPSIQYEKGALMRLNGSGKAVWHAEHSGWDLSDIACVAANDLPGNLNYGGWWFFAFPINAVKHLPFPFFVRGDDVDFSLSNKLPIVTLNGIATWCENFGYKLNPPTEYLASRSWMALSFMHADSGANKATFNLLLRNAYKMGMRFDYAGMHAVLDGVEHALLGPQFFADKPSPIDVLTNQKKRNKLVKLTSDQFKYLVPISWRKKRQKRLVLVLSVGGAFLPQRMVQSVIMHAKIAWEAGTWTLIRVGAVAFGVGSEVYVYKRDSKELRSGLKRILKLKIQYLRQRRVVKLNYQNNSAKYKTREYWENVLDVRSDDK</sequence>
<feature type="domain" description="Galactofuranosyltransferase GlfT2 N-terminal" evidence="1">
    <location>
        <begin position="6"/>
        <end position="143"/>
    </location>
</feature>
<dbReference type="InterPro" id="IPR029044">
    <property type="entry name" value="Nucleotide-diphossugar_trans"/>
</dbReference>
<name>A0ABW3V4M7_9HYPH</name>